<name>A0ABR9T9J9_9SPHI</name>
<proteinExistence type="predicted"/>
<evidence type="ECO:0000313" key="1">
    <source>
        <dbReference type="EMBL" id="MBE8722028.1"/>
    </source>
</evidence>
<sequence>MAISVLNNVQQLYAATSQTADSQDTNGLARLMQLPLLSHYAQFTGIHGGYGFFGPSVGSTFHTRIQLSFSDSEEIHTLSDPGLRSRAGKLRYSSFLDINEVFIDSDRRKSTSELNLAKTIKRSLCKRSAERYGASTVHVSILAKSPPSLSSIRETGSLQLHYIQLFNQHCCHEPSEP</sequence>
<accession>A0ABR9T9J9</accession>
<dbReference type="Proteomes" id="UP000618319">
    <property type="component" value="Unassembled WGS sequence"/>
</dbReference>
<gene>
    <name evidence="1" type="ORF">C4F40_14960</name>
</gene>
<reference evidence="1 2" key="1">
    <citation type="submission" date="2018-02" db="EMBL/GenBank/DDBJ databases">
        <title>Sphingobacterium KA21.</title>
        <authorList>
            <person name="Vasarhelyi B.M."/>
            <person name="Deshmukh S."/>
            <person name="Balint B."/>
            <person name="Kukolya J."/>
        </authorList>
    </citation>
    <scope>NUCLEOTIDE SEQUENCE [LARGE SCALE GENOMIC DNA]</scope>
    <source>
        <strain evidence="1 2">Ka21</strain>
    </source>
</reference>
<protein>
    <submittedName>
        <fullName evidence="1">Uncharacterized protein</fullName>
    </submittedName>
</protein>
<dbReference type="EMBL" id="PSKQ01000022">
    <property type="protein sequence ID" value="MBE8722028.1"/>
    <property type="molecule type" value="Genomic_DNA"/>
</dbReference>
<evidence type="ECO:0000313" key="2">
    <source>
        <dbReference type="Proteomes" id="UP000618319"/>
    </source>
</evidence>
<organism evidence="1 2">
    <name type="scientific">Sphingobacterium pedocola</name>
    <dbReference type="NCBI Taxonomy" id="2082722"/>
    <lineage>
        <taxon>Bacteria</taxon>
        <taxon>Pseudomonadati</taxon>
        <taxon>Bacteroidota</taxon>
        <taxon>Sphingobacteriia</taxon>
        <taxon>Sphingobacteriales</taxon>
        <taxon>Sphingobacteriaceae</taxon>
        <taxon>Sphingobacterium</taxon>
    </lineage>
</organism>
<keyword evidence="2" id="KW-1185">Reference proteome</keyword>
<comment type="caution">
    <text evidence="1">The sequence shown here is derived from an EMBL/GenBank/DDBJ whole genome shotgun (WGS) entry which is preliminary data.</text>
</comment>